<feature type="domain" description="Glycosyltransferase 2-like" evidence="2">
    <location>
        <begin position="11"/>
        <end position="114"/>
    </location>
</feature>
<dbReference type="SUPFAM" id="SSF53448">
    <property type="entry name" value="Nucleotide-diphospho-sugar transferases"/>
    <property type="match status" value="1"/>
</dbReference>
<dbReference type="PANTHER" id="PTHR43630:SF2">
    <property type="entry name" value="GLYCOSYLTRANSFERASE"/>
    <property type="match status" value="1"/>
</dbReference>
<protein>
    <submittedName>
        <fullName evidence="4">Uncharacterized protein</fullName>
    </submittedName>
</protein>
<gene>
    <name evidence="4" type="ORF">S03H2_02297</name>
</gene>
<evidence type="ECO:0000256" key="1">
    <source>
        <dbReference type="ARBA" id="ARBA00022679"/>
    </source>
</evidence>
<name>X1FUU4_9ZZZZ</name>
<dbReference type="PANTHER" id="PTHR43630">
    <property type="entry name" value="POLY-BETA-1,6-N-ACETYL-D-GLUCOSAMINE SYNTHASE"/>
    <property type="match status" value="1"/>
</dbReference>
<comment type="caution">
    <text evidence="4">The sequence shown here is derived from an EMBL/GenBank/DDBJ whole genome shotgun (WGS) entry which is preliminary data.</text>
</comment>
<sequence>MINNRYEKLVSVIIPTYNSQETIELCLNSIKRQTHSQIEIIVVDNHSRDETVEIAKRYGRVYLKGPERCVQRNFGAREAKGKYLLFIDSDMELSPRVIDKCIKKMEKHKLGGIIIPEISIGKGYWARCKALERICYHGDDAIEAARFFTRETFFKVNGYDENLVAADDWDLSQRVKKSGFSIGRISCLIKHHEGTLSLVRTMKKKYLYGQTISRYIKKHRNEIRKQFNPLRRAYFKNWKKLAKDPFHTLGFIVMKLCEFGAGGAGFIKSKWGR</sequence>
<dbReference type="InterPro" id="IPR029044">
    <property type="entry name" value="Nucleotide-diphossugar_trans"/>
</dbReference>
<dbReference type="InterPro" id="IPR001173">
    <property type="entry name" value="Glyco_trans_2-like"/>
</dbReference>
<evidence type="ECO:0000313" key="4">
    <source>
        <dbReference type="EMBL" id="GAH24528.1"/>
    </source>
</evidence>
<dbReference type="AlphaFoldDB" id="X1FUU4"/>
<dbReference type="Gene3D" id="3.90.550.10">
    <property type="entry name" value="Spore Coat Polysaccharide Biosynthesis Protein SpsA, Chain A"/>
    <property type="match status" value="1"/>
</dbReference>
<proteinExistence type="predicted"/>
<evidence type="ECO:0000259" key="3">
    <source>
        <dbReference type="Pfam" id="PF02709"/>
    </source>
</evidence>
<reference evidence="4" key="1">
    <citation type="journal article" date="2014" name="Front. Microbiol.">
        <title>High frequency of phylogenetically diverse reductive dehalogenase-homologous genes in deep subseafloor sedimentary metagenomes.</title>
        <authorList>
            <person name="Kawai M."/>
            <person name="Futagami T."/>
            <person name="Toyoda A."/>
            <person name="Takaki Y."/>
            <person name="Nishi S."/>
            <person name="Hori S."/>
            <person name="Arai W."/>
            <person name="Tsubouchi T."/>
            <person name="Morono Y."/>
            <person name="Uchiyama I."/>
            <person name="Ito T."/>
            <person name="Fujiyama A."/>
            <person name="Inagaki F."/>
            <person name="Takami H."/>
        </authorList>
    </citation>
    <scope>NUCLEOTIDE SEQUENCE</scope>
    <source>
        <strain evidence="4">Expedition CK06-06</strain>
    </source>
</reference>
<organism evidence="4">
    <name type="scientific">marine sediment metagenome</name>
    <dbReference type="NCBI Taxonomy" id="412755"/>
    <lineage>
        <taxon>unclassified sequences</taxon>
        <taxon>metagenomes</taxon>
        <taxon>ecological metagenomes</taxon>
    </lineage>
</organism>
<evidence type="ECO:0000259" key="2">
    <source>
        <dbReference type="Pfam" id="PF00535"/>
    </source>
</evidence>
<dbReference type="Pfam" id="PF00535">
    <property type="entry name" value="Glycos_transf_2"/>
    <property type="match status" value="1"/>
</dbReference>
<dbReference type="EMBL" id="BARU01000753">
    <property type="protein sequence ID" value="GAH24528.1"/>
    <property type="molecule type" value="Genomic_DNA"/>
</dbReference>
<keyword evidence="1" id="KW-0808">Transferase</keyword>
<dbReference type="Pfam" id="PF02709">
    <property type="entry name" value="Glyco_transf_7C"/>
    <property type="match status" value="1"/>
</dbReference>
<feature type="domain" description="Galactosyltransferase C-terminal" evidence="3">
    <location>
        <begin position="148"/>
        <end position="190"/>
    </location>
</feature>
<dbReference type="GO" id="GO:0016740">
    <property type="term" value="F:transferase activity"/>
    <property type="evidence" value="ECO:0007669"/>
    <property type="project" value="UniProtKB-KW"/>
</dbReference>
<dbReference type="InterPro" id="IPR027791">
    <property type="entry name" value="Galactosyl_T_C"/>
</dbReference>
<accession>X1FUU4</accession>